<keyword evidence="13" id="KW-0175">Coiled coil</keyword>
<evidence type="ECO:0000256" key="8">
    <source>
        <dbReference type="ARBA" id="ARBA00022777"/>
    </source>
</evidence>
<dbReference type="FunFam" id="3.30.200.20:FF:000385">
    <property type="entry name" value="Non-specific serine/threonine protein kinase"/>
    <property type="match status" value="1"/>
</dbReference>
<dbReference type="InterPro" id="IPR036936">
    <property type="entry name" value="CRIB_dom_sf"/>
</dbReference>
<dbReference type="InterPro" id="IPR008271">
    <property type="entry name" value="Ser/Thr_kinase_AS"/>
</dbReference>
<feature type="domain" description="CRIB" evidence="16">
    <location>
        <begin position="304"/>
        <end position="317"/>
    </location>
</feature>
<dbReference type="InterPro" id="IPR017441">
    <property type="entry name" value="Protein_kinase_ATP_BS"/>
</dbReference>
<feature type="compositionally biased region" description="Polar residues" evidence="14">
    <location>
        <begin position="228"/>
        <end position="252"/>
    </location>
</feature>
<dbReference type="Gene3D" id="3.30.200.20">
    <property type="entry name" value="Phosphorylase Kinase, domain 1"/>
    <property type="match status" value="1"/>
</dbReference>
<dbReference type="AlphaFoldDB" id="A0A0J9X7V4"/>
<evidence type="ECO:0000259" key="16">
    <source>
        <dbReference type="PROSITE" id="PS50108"/>
    </source>
</evidence>
<evidence type="ECO:0000259" key="15">
    <source>
        <dbReference type="PROSITE" id="PS50011"/>
    </source>
</evidence>
<proteinExistence type="inferred from homology"/>
<feature type="compositionally biased region" description="Basic and acidic residues" evidence="14">
    <location>
        <begin position="437"/>
        <end position="446"/>
    </location>
</feature>
<feature type="region of interest" description="Disordered" evidence="14">
    <location>
        <begin position="403"/>
        <end position="525"/>
    </location>
</feature>
<gene>
    <name evidence="17" type="ORF">BN980_GECA04s06214g</name>
</gene>
<feature type="compositionally biased region" description="Pro residues" evidence="14">
    <location>
        <begin position="564"/>
        <end position="574"/>
    </location>
</feature>
<keyword evidence="8 17" id="KW-0418">Kinase</keyword>
<evidence type="ECO:0000256" key="10">
    <source>
        <dbReference type="ARBA" id="ARBA00047899"/>
    </source>
</evidence>
<comment type="similarity">
    <text evidence="2">Belongs to the protein kinase superfamily. STE Ser/Thr protein kinase family. STE20 subfamily.</text>
</comment>
<feature type="compositionally biased region" description="Low complexity" evidence="14">
    <location>
        <begin position="117"/>
        <end position="149"/>
    </location>
</feature>
<feature type="compositionally biased region" description="Polar residues" evidence="14">
    <location>
        <begin position="499"/>
        <end position="516"/>
    </location>
</feature>
<dbReference type="PANTHER" id="PTHR45832">
    <property type="entry name" value="SERINE/THREONINE-PROTEIN KINASE SAMKA-RELATED-RELATED"/>
    <property type="match status" value="1"/>
</dbReference>
<feature type="binding site" evidence="12">
    <location>
        <position position="802"/>
    </location>
    <ligand>
        <name>ATP</name>
        <dbReference type="ChEBI" id="CHEBI:30616"/>
    </ligand>
</feature>
<feature type="compositionally biased region" description="Polar residues" evidence="14">
    <location>
        <begin position="150"/>
        <end position="159"/>
    </location>
</feature>
<feature type="region of interest" description="Disordered" evidence="14">
    <location>
        <begin position="77"/>
        <end position="159"/>
    </location>
</feature>
<dbReference type="Gene3D" id="1.10.510.10">
    <property type="entry name" value="Transferase(Phosphotransferase) domain 1"/>
    <property type="match status" value="1"/>
</dbReference>
<dbReference type="SUPFAM" id="SSF56112">
    <property type="entry name" value="Protein kinase-like (PK-like)"/>
    <property type="match status" value="1"/>
</dbReference>
<dbReference type="GO" id="GO:0005737">
    <property type="term" value="C:cytoplasm"/>
    <property type="evidence" value="ECO:0007669"/>
    <property type="project" value="UniProtKB-SubCell"/>
</dbReference>
<dbReference type="GO" id="GO:0106310">
    <property type="term" value="F:protein serine kinase activity"/>
    <property type="evidence" value="ECO:0007669"/>
    <property type="project" value="RHEA"/>
</dbReference>
<dbReference type="OrthoDB" id="248923at2759"/>
<evidence type="ECO:0000256" key="1">
    <source>
        <dbReference type="ARBA" id="ARBA00004496"/>
    </source>
</evidence>
<keyword evidence="18" id="KW-1185">Reference proteome</keyword>
<dbReference type="Pfam" id="PF00069">
    <property type="entry name" value="Pkinase"/>
    <property type="match status" value="1"/>
</dbReference>
<protein>
    <recommendedName>
        <fullName evidence="3">non-specific serine/threonine protein kinase</fullName>
        <ecNumber evidence="3">2.7.11.1</ecNumber>
    </recommendedName>
</protein>
<dbReference type="PROSITE" id="PS50108">
    <property type="entry name" value="CRIB"/>
    <property type="match status" value="1"/>
</dbReference>
<dbReference type="GO" id="GO:0000165">
    <property type="term" value="P:MAPK cascade"/>
    <property type="evidence" value="ECO:0007669"/>
    <property type="project" value="UniProtKB-ARBA"/>
</dbReference>
<dbReference type="GO" id="GO:0033554">
    <property type="term" value="P:cellular response to stress"/>
    <property type="evidence" value="ECO:0007669"/>
    <property type="project" value="UniProtKB-ARBA"/>
</dbReference>
<evidence type="ECO:0000313" key="17">
    <source>
        <dbReference type="EMBL" id="CDO53213.1"/>
    </source>
</evidence>
<dbReference type="InterPro" id="IPR000719">
    <property type="entry name" value="Prot_kinase_dom"/>
</dbReference>
<keyword evidence="9 12" id="KW-0067">ATP-binding</keyword>
<evidence type="ECO:0000313" key="18">
    <source>
        <dbReference type="Proteomes" id="UP000242525"/>
    </source>
</evidence>
<dbReference type="SMART" id="SM00285">
    <property type="entry name" value="PBD"/>
    <property type="match status" value="1"/>
</dbReference>
<dbReference type="Proteomes" id="UP000242525">
    <property type="component" value="Unassembled WGS sequence"/>
</dbReference>
<dbReference type="GO" id="GO:0005524">
    <property type="term" value="F:ATP binding"/>
    <property type="evidence" value="ECO:0007669"/>
    <property type="project" value="UniProtKB-UniRule"/>
</dbReference>
<dbReference type="PROSITE" id="PS50011">
    <property type="entry name" value="PROTEIN_KINASE_DOM"/>
    <property type="match status" value="1"/>
</dbReference>
<dbReference type="PROSITE" id="PS00107">
    <property type="entry name" value="PROTEIN_KINASE_ATP"/>
    <property type="match status" value="1"/>
</dbReference>
<dbReference type="CDD" id="cd06614">
    <property type="entry name" value="STKc_PAK"/>
    <property type="match status" value="1"/>
</dbReference>
<accession>A0A0J9X7V4</accession>
<feature type="compositionally biased region" description="Low complexity" evidence="14">
    <location>
        <begin position="41"/>
        <end position="52"/>
    </location>
</feature>
<dbReference type="Pfam" id="PF00786">
    <property type="entry name" value="PBD"/>
    <property type="match status" value="1"/>
</dbReference>
<comment type="caution">
    <text evidence="17">The sequence shown here is derived from an EMBL/GenBank/DDBJ whole genome shotgun (WGS) entry which is preliminary data.</text>
</comment>
<keyword evidence="7 12" id="KW-0547">Nucleotide-binding</keyword>
<dbReference type="FunFam" id="1.10.510.10:FF:000011">
    <property type="entry name" value="Non-specific serine/threonine protein kinase"/>
    <property type="match status" value="1"/>
</dbReference>
<feature type="compositionally biased region" description="Polar residues" evidence="14">
    <location>
        <begin position="77"/>
        <end position="87"/>
    </location>
</feature>
<evidence type="ECO:0000256" key="2">
    <source>
        <dbReference type="ARBA" id="ARBA00008874"/>
    </source>
</evidence>
<comment type="catalytic activity">
    <reaction evidence="11">
        <text>L-seryl-[protein] + ATP = O-phospho-L-seryl-[protein] + ADP + H(+)</text>
        <dbReference type="Rhea" id="RHEA:17989"/>
        <dbReference type="Rhea" id="RHEA-COMP:9863"/>
        <dbReference type="Rhea" id="RHEA-COMP:11604"/>
        <dbReference type="ChEBI" id="CHEBI:15378"/>
        <dbReference type="ChEBI" id="CHEBI:29999"/>
        <dbReference type="ChEBI" id="CHEBI:30616"/>
        <dbReference type="ChEBI" id="CHEBI:83421"/>
        <dbReference type="ChEBI" id="CHEBI:456216"/>
        <dbReference type="EC" id="2.7.11.1"/>
    </reaction>
</comment>
<feature type="compositionally biased region" description="Polar residues" evidence="14">
    <location>
        <begin position="579"/>
        <end position="589"/>
    </location>
</feature>
<feature type="compositionally biased region" description="Basic residues" evidence="14">
    <location>
        <begin position="255"/>
        <end position="265"/>
    </location>
</feature>
<feature type="region of interest" description="Disordered" evidence="14">
    <location>
        <begin position="720"/>
        <end position="752"/>
    </location>
</feature>
<comment type="subcellular location">
    <subcellularLocation>
        <location evidence="1">Cytoplasm</location>
    </subcellularLocation>
</comment>
<dbReference type="PANTHER" id="PTHR45832:SF22">
    <property type="entry name" value="SERINE_THREONINE-PROTEIN KINASE SAMKA-RELATED"/>
    <property type="match status" value="1"/>
</dbReference>
<dbReference type="PROSITE" id="PS00108">
    <property type="entry name" value="PROTEIN_KINASE_ST"/>
    <property type="match status" value="1"/>
</dbReference>
<evidence type="ECO:0000256" key="5">
    <source>
        <dbReference type="ARBA" id="ARBA00022527"/>
    </source>
</evidence>
<evidence type="ECO:0000256" key="3">
    <source>
        <dbReference type="ARBA" id="ARBA00012513"/>
    </source>
</evidence>
<evidence type="ECO:0000256" key="11">
    <source>
        <dbReference type="ARBA" id="ARBA00048679"/>
    </source>
</evidence>
<dbReference type="STRING" id="1173061.A0A0J9X7V4"/>
<feature type="domain" description="Protein kinase" evidence="15">
    <location>
        <begin position="773"/>
        <end position="1024"/>
    </location>
</feature>
<feature type="compositionally biased region" description="Low complexity" evidence="14">
    <location>
        <begin position="420"/>
        <end position="433"/>
    </location>
</feature>
<evidence type="ECO:0000256" key="13">
    <source>
        <dbReference type="SAM" id="Coils"/>
    </source>
</evidence>
<dbReference type="InterPro" id="IPR000095">
    <property type="entry name" value="CRIB_dom"/>
</dbReference>
<sequence>MVSHRNSYVNSLEPSVTPTAAPRAYLPTTSPSSERTATGIAADPSASPSRSPIHIHRSTLSNSTIRHSQYSLHSSIANEPTTSSTTPGDEIPFPGTTAGGGRTPPIPLRAEGRDTRQVQAPPSPHVVSSSSSSSQSNNTSANTSNTNSHQFVSRDSVSELSPITPQLQVLEQFTPSSSTASLTSYQQSRLPFKQPIHSASVEGFPSVSRTSVNNTGVVDLTQSAGSLSLDQANNTSSTLSSPGRTSGSSTDIGTKRRSGRARSKTMKGVLSNLVNSMRGSDSQNSSRRVSNDATPAVNTSAIKISQPFEMVHVTHVGVNFDTGEFTGMPKEWEKLLQESGISQTEAEQHPQAVRDVMAFYTQDPSDQEAAVWNKFGLAKATNFPEIETPYILSPGIVSPHNNTNGADYFTSRPAPPPPVADAATPAASRSRSNSFREGFKRKESTGRLRSGSVKDLTQSFRKRSDSVSKEVVSTPQPIPERQLLPSRPAPRPPGPSAQTISTANYPSAGTSDQQQPPFEMMQSERKQHPIKLAVNTSTTSINSQMYQSSASPVSAQPKTVTAASPPPRPPPAPPLGVQSVRSPDKTQPPNDGRLIPGGLDAGFFSPLQQQQLKSPVDVQQRHPQHQLNNPSLMQLQSPTASQQKQQQLQFQQQQQILQKQQQQRILYEQQQQQQKLQLQQLQLQQQQQYQQQQQQQQAAQQEQSKQQQIQQEQLLNLQKATGGAVGGPIQQSSGSSKDPVVTARRREAKRRKDNEVISRLASICTPGDPTKLYHNLSKIGQGASGGVYTAYQVDTNENVAIKQMNLEKQPKKELIINEILVMKESSHRNIVNFIDSYLLQGDLWVVMEYMEGGSLTDVVTYNMMSEGQIGAVCREVLQGLEHLHSKGVIHRDIKSDNILLSMKGDIKLTDFGFCAQINESNSKRTTMVGTPYWMAPEVVSRKEYGPKIDIWSLGIMAIEMIEGEPPYLNESPIRALYLIVTNGTPQLKDPDSLTPVFDDFLKWSLKVEVDQRATATELLGHEFLNTADSVRSLAPLVKAARMAKLAEKGQ</sequence>
<evidence type="ECO:0000256" key="14">
    <source>
        <dbReference type="SAM" id="MobiDB-lite"/>
    </source>
</evidence>
<feature type="coiled-coil region" evidence="13">
    <location>
        <begin position="664"/>
        <end position="712"/>
    </location>
</feature>
<dbReference type="Gene3D" id="3.90.810.10">
    <property type="entry name" value="CRIB domain"/>
    <property type="match status" value="1"/>
</dbReference>
<keyword evidence="6" id="KW-0808">Transferase</keyword>
<evidence type="ECO:0000256" key="9">
    <source>
        <dbReference type="ARBA" id="ARBA00022840"/>
    </source>
</evidence>
<evidence type="ECO:0000256" key="7">
    <source>
        <dbReference type="ARBA" id="ARBA00022741"/>
    </source>
</evidence>
<dbReference type="SMART" id="SM00220">
    <property type="entry name" value="S_TKc"/>
    <property type="match status" value="1"/>
</dbReference>
<feature type="compositionally biased region" description="Polar residues" evidence="14">
    <location>
        <begin position="541"/>
        <end position="561"/>
    </location>
</feature>
<feature type="region of interest" description="Disordered" evidence="14">
    <location>
        <begin position="228"/>
        <end position="295"/>
    </location>
</feature>
<evidence type="ECO:0000256" key="4">
    <source>
        <dbReference type="ARBA" id="ARBA00022490"/>
    </source>
</evidence>
<dbReference type="EMBL" id="CCBN010000004">
    <property type="protein sequence ID" value="CDO53213.1"/>
    <property type="molecule type" value="Genomic_DNA"/>
</dbReference>
<dbReference type="InterPro" id="IPR033923">
    <property type="entry name" value="PAK_BD"/>
</dbReference>
<dbReference type="GO" id="GO:0004674">
    <property type="term" value="F:protein serine/threonine kinase activity"/>
    <property type="evidence" value="ECO:0007669"/>
    <property type="project" value="UniProtKB-KW"/>
</dbReference>
<evidence type="ECO:0000256" key="12">
    <source>
        <dbReference type="PROSITE-ProRule" id="PRU10141"/>
    </source>
</evidence>
<dbReference type="InterPro" id="IPR051931">
    <property type="entry name" value="PAK3-like"/>
</dbReference>
<keyword evidence="5" id="KW-0723">Serine/threonine-protein kinase</keyword>
<feature type="region of interest" description="Disordered" evidence="14">
    <location>
        <begin position="541"/>
        <end position="602"/>
    </location>
</feature>
<reference evidence="17" key="1">
    <citation type="submission" date="2014-03" db="EMBL/GenBank/DDBJ databases">
        <authorList>
            <person name="Casaregola S."/>
        </authorList>
    </citation>
    <scope>NUCLEOTIDE SEQUENCE [LARGE SCALE GENOMIC DNA]</scope>
    <source>
        <strain evidence="17">CLIB 918</strain>
    </source>
</reference>
<evidence type="ECO:0000256" key="6">
    <source>
        <dbReference type="ARBA" id="ARBA00022679"/>
    </source>
</evidence>
<dbReference type="CDD" id="cd01093">
    <property type="entry name" value="CRIB_PAK_like"/>
    <property type="match status" value="1"/>
</dbReference>
<feature type="compositionally biased region" description="Polar residues" evidence="14">
    <location>
        <begin position="27"/>
        <end position="36"/>
    </location>
</feature>
<feature type="region of interest" description="Disordered" evidence="14">
    <location>
        <begin position="1"/>
        <end position="54"/>
    </location>
</feature>
<feature type="compositionally biased region" description="Polar residues" evidence="14">
    <location>
        <begin position="1"/>
        <end position="18"/>
    </location>
</feature>
<dbReference type="EC" id="2.7.11.1" evidence="3"/>
<keyword evidence="4" id="KW-0963">Cytoplasm</keyword>
<name>A0A0J9X7V4_GEOCN</name>
<dbReference type="InterPro" id="IPR011009">
    <property type="entry name" value="Kinase-like_dom_sf"/>
</dbReference>
<feature type="compositionally biased region" description="Polar residues" evidence="14">
    <location>
        <begin position="272"/>
        <end position="295"/>
    </location>
</feature>
<dbReference type="GO" id="GO:0030447">
    <property type="term" value="P:filamentous growth"/>
    <property type="evidence" value="ECO:0007669"/>
    <property type="project" value="UniProtKB-ARBA"/>
</dbReference>
<comment type="catalytic activity">
    <reaction evidence="10">
        <text>L-threonyl-[protein] + ATP = O-phospho-L-threonyl-[protein] + ADP + H(+)</text>
        <dbReference type="Rhea" id="RHEA:46608"/>
        <dbReference type="Rhea" id="RHEA-COMP:11060"/>
        <dbReference type="Rhea" id="RHEA-COMP:11605"/>
        <dbReference type="ChEBI" id="CHEBI:15378"/>
        <dbReference type="ChEBI" id="CHEBI:30013"/>
        <dbReference type="ChEBI" id="CHEBI:30616"/>
        <dbReference type="ChEBI" id="CHEBI:61977"/>
        <dbReference type="ChEBI" id="CHEBI:456216"/>
        <dbReference type="EC" id="2.7.11.1"/>
    </reaction>
</comment>
<organism evidence="17 18">
    <name type="scientific">Geotrichum candidum</name>
    <name type="common">Oospora lactis</name>
    <name type="synonym">Dipodascus geotrichum</name>
    <dbReference type="NCBI Taxonomy" id="1173061"/>
    <lineage>
        <taxon>Eukaryota</taxon>
        <taxon>Fungi</taxon>
        <taxon>Dikarya</taxon>
        <taxon>Ascomycota</taxon>
        <taxon>Saccharomycotina</taxon>
        <taxon>Dipodascomycetes</taxon>
        <taxon>Dipodascales</taxon>
        <taxon>Dipodascaceae</taxon>
        <taxon>Geotrichum</taxon>
    </lineage>
</organism>